<keyword evidence="6" id="KW-0378">Hydrolase</keyword>
<dbReference type="AlphaFoldDB" id="A0AA38TSK7"/>
<dbReference type="Pfam" id="PF12776">
    <property type="entry name" value="Myb_DNA-bind_3"/>
    <property type="match status" value="1"/>
</dbReference>
<dbReference type="InterPro" id="IPR027806">
    <property type="entry name" value="HARBI1_dom"/>
</dbReference>
<keyword evidence="7" id="KW-0539">Nucleus</keyword>
<evidence type="ECO:0000256" key="3">
    <source>
        <dbReference type="ARBA" id="ARBA00006958"/>
    </source>
</evidence>
<dbReference type="InterPro" id="IPR058353">
    <property type="entry name" value="DUF8040"/>
</dbReference>
<dbReference type="Pfam" id="PF13359">
    <property type="entry name" value="DDE_Tnp_4"/>
    <property type="match status" value="1"/>
</dbReference>
<dbReference type="GO" id="GO:0016787">
    <property type="term" value="F:hydrolase activity"/>
    <property type="evidence" value="ECO:0007669"/>
    <property type="project" value="UniProtKB-KW"/>
</dbReference>
<feature type="domain" description="DUF8040" evidence="11">
    <location>
        <begin position="329"/>
        <end position="424"/>
    </location>
</feature>
<evidence type="ECO:0000313" key="12">
    <source>
        <dbReference type="EMBL" id="KAJ9562353.1"/>
    </source>
</evidence>
<keyword evidence="13" id="KW-1185">Reference proteome</keyword>
<keyword evidence="5" id="KW-0479">Metal-binding</keyword>
<evidence type="ECO:0000259" key="10">
    <source>
        <dbReference type="Pfam" id="PF13359"/>
    </source>
</evidence>
<keyword evidence="4" id="KW-0540">Nuclease</keyword>
<proteinExistence type="inferred from homology"/>
<dbReference type="InterPro" id="IPR045249">
    <property type="entry name" value="HARBI1-like"/>
</dbReference>
<comment type="caution">
    <text evidence="12">The sequence shown here is derived from an EMBL/GenBank/DDBJ whole genome shotgun (WGS) entry which is preliminary data.</text>
</comment>
<evidence type="ECO:0008006" key="14">
    <source>
        <dbReference type="Google" id="ProtNLM"/>
    </source>
</evidence>
<evidence type="ECO:0000313" key="13">
    <source>
        <dbReference type="Proteomes" id="UP001172457"/>
    </source>
</evidence>
<evidence type="ECO:0000256" key="1">
    <source>
        <dbReference type="ARBA" id="ARBA00001968"/>
    </source>
</evidence>
<dbReference type="PANTHER" id="PTHR22930:SF262">
    <property type="entry name" value="MYB_SANT-LIKE DOMAIN, HARBINGER TRANSPOSASE-DERIVED NUCLEASE DOMAIN PROTEIN-RELATED"/>
    <property type="match status" value="1"/>
</dbReference>
<dbReference type="EMBL" id="JARYMX010000002">
    <property type="protein sequence ID" value="KAJ9562353.1"/>
    <property type="molecule type" value="Genomic_DNA"/>
</dbReference>
<gene>
    <name evidence="12" type="ORF">OSB04_007513</name>
</gene>
<name>A0AA38TSK7_9ASTR</name>
<sequence length="682" mass="77725">MAAEVMDENTRIRWTNEMIRCFLETCIDEVNKVGRNGASLTKDTWTKLATKLEEVCHVKPTQKQLKNQYDYLKGKYSGWVYLRNKTGNIYDPVMNTFTLSNQEWEEFFKGHPKAKTLKTSPLAFPDLCKALFEGTSATGSRVYAPSSTCERTVVSSSFPSHFHSTQNLEEEYDDDEAPNADIPNVDPSIVSPSPHSSKPNKKRAKVDMDELAWDMKDALQTLVTRQIPPVVPSVVPPIAPPFAAPPVAPPVVPPPTTTIDACVERLNTLGLDPSDPLYQAAIDIFGHTTLLREAWVIMDNDQEAILLIIMFLYVYYMKRMRLKRKRDNTSALTGRQFTDELLQGNDRQCLDLLRMSRAAFIQLCDHFKAKGWLTDSRHISVEEKMAIFLMIIGHNQRYRVLKNRFQHSTQTIHKIFHEVLDKMIVFAKEIIVPTSFNPNPNIPGNNRRLRRVFKGAIGALDGTLIHAIVPIQEQHLYRGRGKGECYQNVLAICDFNMVFTFVVAGWEGVAHDSRVSSEALTDSTIGFPFPPPDKYYLCDAAYTNTRGFMAPYRNVRYWLGDFRRRRATNKYEKFNHSHAKLRNVIERSYGVLKARFPILKRMAPFALEVQRDVVIACFAVHNFIRKGGLSDELFSEYDQNTEQGDNGEDTAEEVQSHGNTADQTYMATLREEIATQLMQNGE</sequence>
<evidence type="ECO:0000256" key="5">
    <source>
        <dbReference type="ARBA" id="ARBA00022723"/>
    </source>
</evidence>
<feature type="domain" description="Myb/SANT-like" evidence="9">
    <location>
        <begin position="13"/>
        <end position="106"/>
    </location>
</feature>
<dbReference type="GO" id="GO:0004518">
    <property type="term" value="F:nuclease activity"/>
    <property type="evidence" value="ECO:0007669"/>
    <property type="project" value="UniProtKB-KW"/>
</dbReference>
<comment type="subcellular location">
    <subcellularLocation>
        <location evidence="2">Nucleus</location>
    </subcellularLocation>
</comment>
<dbReference type="InterPro" id="IPR024752">
    <property type="entry name" value="Myb/SANT-like_dom"/>
</dbReference>
<evidence type="ECO:0000256" key="8">
    <source>
        <dbReference type="SAM" id="MobiDB-lite"/>
    </source>
</evidence>
<protein>
    <recommendedName>
        <fullName evidence="14">Myb/SANT-like domain-containing protein</fullName>
    </recommendedName>
</protein>
<dbReference type="Pfam" id="PF26138">
    <property type="entry name" value="DUF8040"/>
    <property type="match status" value="1"/>
</dbReference>
<reference evidence="12" key="1">
    <citation type="submission" date="2023-03" db="EMBL/GenBank/DDBJ databases">
        <title>Chromosome-scale reference genome and RAD-based genetic map of yellow starthistle (Centaurea solstitialis) reveal putative structural variation and QTLs associated with invader traits.</title>
        <authorList>
            <person name="Reatini B."/>
            <person name="Cang F.A."/>
            <person name="Jiang Q."/>
            <person name="Mckibben M.T.W."/>
            <person name="Barker M.S."/>
            <person name="Rieseberg L.H."/>
            <person name="Dlugosch K.M."/>
        </authorList>
    </citation>
    <scope>NUCLEOTIDE SEQUENCE</scope>
    <source>
        <strain evidence="12">CAN-66</strain>
        <tissue evidence="12">Leaf</tissue>
    </source>
</reference>
<organism evidence="12 13">
    <name type="scientific">Centaurea solstitialis</name>
    <name type="common">yellow star-thistle</name>
    <dbReference type="NCBI Taxonomy" id="347529"/>
    <lineage>
        <taxon>Eukaryota</taxon>
        <taxon>Viridiplantae</taxon>
        <taxon>Streptophyta</taxon>
        <taxon>Embryophyta</taxon>
        <taxon>Tracheophyta</taxon>
        <taxon>Spermatophyta</taxon>
        <taxon>Magnoliopsida</taxon>
        <taxon>eudicotyledons</taxon>
        <taxon>Gunneridae</taxon>
        <taxon>Pentapetalae</taxon>
        <taxon>asterids</taxon>
        <taxon>campanulids</taxon>
        <taxon>Asterales</taxon>
        <taxon>Asteraceae</taxon>
        <taxon>Carduoideae</taxon>
        <taxon>Cardueae</taxon>
        <taxon>Centaureinae</taxon>
        <taxon>Centaurea</taxon>
    </lineage>
</organism>
<evidence type="ECO:0000256" key="6">
    <source>
        <dbReference type="ARBA" id="ARBA00022801"/>
    </source>
</evidence>
<evidence type="ECO:0000259" key="9">
    <source>
        <dbReference type="Pfam" id="PF12776"/>
    </source>
</evidence>
<evidence type="ECO:0000256" key="4">
    <source>
        <dbReference type="ARBA" id="ARBA00022722"/>
    </source>
</evidence>
<evidence type="ECO:0000259" key="11">
    <source>
        <dbReference type="Pfam" id="PF26138"/>
    </source>
</evidence>
<dbReference type="PANTHER" id="PTHR22930">
    <property type="match status" value="1"/>
</dbReference>
<feature type="region of interest" description="Disordered" evidence="8">
    <location>
        <begin position="638"/>
        <end position="662"/>
    </location>
</feature>
<feature type="domain" description="DDE Tnp4" evidence="10">
    <location>
        <begin position="460"/>
        <end position="622"/>
    </location>
</feature>
<dbReference type="GO" id="GO:0005634">
    <property type="term" value="C:nucleus"/>
    <property type="evidence" value="ECO:0007669"/>
    <property type="project" value="UniProtKB-SubCell"/>
</dbReference>
<dbReference type="Proteomes" id="UP001172457">
    <property type="component" value="Chromosome 2"/>
</dbReference>
<evidence type="ECO:0000256" key="2">
    <source>
        <dbReference type="ARBA" id="ARBA00004123"/>
    </source>
</evidence>
<dbReference type="GO" id="GO:0046872">
    <property type="term" value="F:metal ion binding"/>
    <property type="evidence" value="ECO:0007669"/>
    <property type="project" value="UniProtKB-KW"/>
</dbReference>
<comment type="cofactor">
    <cofactor evidence="1">
        <name>a divalent metal cation</name>
        <dbReference type="ChEBI" id="CHEBI:60240"/>
    </cofactor>
</comment>
<accession>A0AA38TSK7</accession>
<comment type="similarity">
    <text evidence="3">Belongs to the HARBI1 family.</text>
</comment>
<feature type="region of interest" description="Disordered" evidence="8">
    <location>
        <begin position="168"/>
        <end position="203"/>
    </location>
</feature>
<evidence type="ECO:0000256" key="7">
    <source>
        <dbReference type="ARBA" id="ARBA00023242"/>
    </source>
</evidence>
<feature type="compositionally biased region" description="Acidic residues" evidence="8">
    <location>
        <begin position="168"/>
        <end position="178"/>
    </location>
</feature>